<evidence type="ECO:0000313" key="4">
    <source>
        <dbReference type="Proteomes" id="UP000435649"/>
    </source>
</evidence>
<reference evidence="3 4" key="1">
    <citation type="submission" date="2019-08" db="EMBL/GenBank/DDBJ databases">
        <title>In-depth cultivation of the pig gut microbiome towards novel bacterial diversity and tailored functional studies.</title>
        <authorList>
            <person name="Wylensek D."/>
            <person name="Hitch T.C.A."/>
            <person name="Clavel T."/>
        </authorList>
    </citation>
    <scope>NUCLEOTIDE SEQUENCE [LARGE SCALE GENOMIC DNA]</scope>
    <source>
        <strain evidence="3 4">BBE-744-WT-12</strain>
    </source>
</reference>
<sequence>MMNRKMTLPLAAFAVSLGLLPAPVRAEDAPPPPPPQERPDRPQRPPMDGPRGGRMMPGLSEEERARLDELAKKVEQALAAYRENPGDETKAALKAQIGESFEVRQKIAVDRAEKALARARKRLENKDEEVEKQLQRMIRPRGERPQRPPRADNFRMGGEPAFGAPLPGGPRFGADQKGGGKARGPFGRIFTADEGKQLQELNARLLKAASVTPEVRKEVESAGRIYQAALVRQQKALEKAKSEKKDTAALERSIGFLNRSIENARDPEKYLKQLKARPVRGAKENRKGAE</sequence>
<organism evidence="3 4">
    <name type="scientific">Victivallis lenta</name>
    <dbReference type="NCBI Taxonomy" id="2606640"/>
    <lineage>
        <taxon>Bacteria</taxon>
        <taxon>Pseudomonadati</taxon>
        <taxon>Lentisphaerota</taxon>
        <taxon>Lentisphaeria</taxon>
        <taxon>Victivallales</taxon>
        <taxon>Victivallaceae</taxon>
        <taxon>Victivallis</taxon>
    </lineage>
</organism>
<feature type="region of interest" description="Disordered" evidence="1">
    <location>
        <begin position="267"/>
        <end position="290"/>
    </location>
</feature>
<feature type="compositionally biased region" description="Basic and acidic residues" evidence="1">
    <location>
        <begin position="124"/>
        <end position="153"/>
    </location>
</feature>
<evidence type="ECO:0000313" key="3">
    <source>
        <dbReference type="EMBL" id="MST96192.1"/>
    </source>
</evidence>
<accession>A0A844FZQ0</accession>
<gene>
    <name evidence="3" type="ORF">FYJ85_03920</name>
</gene>
<feature type="region of interest" description="Disordered" evidence="1">
    <location>
        <begin position="124"/>
        <end position="190"/>
    </location>
</feature>
<protein>
    <recommendedName>
        <fullName evidence="5">LTXXQ motif family protein</fullName>
    </recommendedName>
</protein>
<dbReference type="RefSeq" id="WP_154417059.1">
    <property type="nucleotide sequence ID" value="NZ_VUNS01000003.1"/>
</dbReference>
<evidence type="ECO:0000256" key="2">
    <source>
        <dbReference type="SAM" id="SignalP"/>
    </source>
</evidence>
<dbReference type="AlphaFoldDB" id="A0A844FZQ0"/>
<dbReference type="Proteomes" id="UP000435649">
    <property type="component" value="Unassembled WGS sequence"/>
</dbReference>
<keyword evidence="2" id="KW-0732">Signal</keyword>
<keyword evidence="4" id="KW-1185">Reference proteome</keyword>
<name>A0A844FZQ0_9BACT</name>
<feature type="region of interest" description="Disordered" evidence="1">
    <location>
        <begin position="23"/>
        <end position="63"/>
    </location>
</feature>
<feature type="signal peptide" evidence="2">
    <location>
        <begin position="1"/>
        <end position="26"/>
    </location>
</feature>
<comment type="caution">
    <text evidence="3">The sequence shown here is derived from an EMBL/GenBank/DDBJ whole genome shotgun (WGS) entry which is preliminary data.</text>
</comment>
<dbReference type="EMBL" id="VUNS01000003">
    <property type="protein sequence ID" value="MST96192.1"/>
    <property type="molecule type" value="Genomic_DNA"/>
</dbReference>
<proteinExistence type="predicted"/>
<feature type="compositionally biased region" description="Basic and acidic residues" evidence="1">
    <location>
        <begin position="281"/>
        <end position="290"/>
    </location>
</feature>
<evidence type="ECO:0000256" key="1">
    <source>
        <dbReference type="SAM" id="MobiDB-lite"/>
    </source>
</evidence>
<evidence type="ECO:0008006" key="5">
    <source>
        <dbReference type="Google" id="ProtNLM"/>
    </source>
</evidence>
<feature type="chain" id="PRO_5032950543" description="LTXXQ motif family protein" evidence="2">
    <location>
        <begin position="27"/>
        <end position="290"/>
    </location>
</feature>